<dbReference type="AlphaFoldDB" id="A0A137NP94"/>
<evidence type="ECO:0000256" key="1">
    <source>
        <dbReference type="PROSITE-ProRule" id="PRU00453"/>
    </source>
</evidence>
<dbReference type="OrthoDB" id="18412at2759"/>
<dbReference type="CDD" id="cd23024">
    <property type="entry name" value="zf-HIT_ZNHIT2-3"/>
    <property type="match status" value="1"/>
</dbReference>
<keyword evidence="2" id="KW-0175">Coiled coil</keyword>
<reference evidence="4 5" key="1">
    <citation type="journal article" date="2015" name="Genome Biol. Evol.">
        <title>Phylogenomic analyses indicate that early fungi evolved digesting cell walls of algal ancestors of land plants.</title>
        <authorList>
            <person name="Chang Y."/>
            <person name="Wang S."/>
            <person name="Sekimoto S."/>
            <person name="Aerts A.L."/>
            <person name="Choi C."/>
            <person name="Clum A."/>
            <person name="LaButti K.M."/>
            <person name="Lindquist E.A."/>
            <person name="Yee Ngan C."/>
            <person name="Ohm R.A."/>
            <person name="Salamov A.A."/>
            <person name="Grigoriev I.V."/>
            <person name="Spatafora J.W."/>
            <person name="Berbee M.L."/>
        </authorList>
    </citation>
    <scope>NUCLEOTIDE SEQUENCE [LARGE SCALE GENOMIC DNA]</scope>
    <source>
        <strain evidence="4 5">NRRL 28638</strain>
    </source>
</reference>
<protein>
    <recommendedName>
        <fullName evidence="3">HIT-type domain-containing protein</fullName>
    </recommendedName>
</protein>
<dbReference type="EMBL" id="KQ965438">
    <property type="protein sequence ID" value="KXN64558.1"/>
    <property type="molecule type" value="Genomic_DNA"/>
</dbReference>
<dbReference type="InterPro" id="IPR007529">
    <property type="entry name" value="Znf_HIT"/>
</dbReference>
<dbReference type="PANTHER" id="PTHR15555">
    <property type="entry name" value="ZINC FINGER HIT DOMAIN CONTAINING PROTEIN 2 PROTEIN FON -RELATED"/>
    <property type="match status" value="1"/>
</dbReference>
<dbReference type="Pfam" id="PF04438">
    <property type="entry name" value="zf-HIT"/>
    <property type="match status" value="1"/>
</dbReference>
<dbReference type="Proteomes" id="UP000070444">
    <property type="component" value="Unassembled WGS sequence"/>
</dbReference>
<accession>A0A137NP94</accession>
<dbReference type="PROSITE" id="PS51083">
    <property type="entry name" value="ZF_HIT"/>
    <property type="match status" value="1"/>
</dbReference>
<proteinExistence type="predicted"/>
<keyword evidence="1" id="KW-0863">Zinc-finger</keyword>
<dbReference type="STRING" id="796925.A0A137NP94"/>
<evidence type="ECO:0000313" key="5">
    <source>
        <dbReference type="Proteomes" id="UP000070444"/>
    </source>
</evidence>
<keyword evidence="1" id="KW-0479">Metal-binding</keyword>
<dbReference type="InterPro" id="IPR039646">
    <property type="entry name" value="ZNHIT2"/>
</dbReference>
<dbReference type="SUPFAM" id="SSF144232">
    <property type="entry name" value="HIT/MYND zinc finger-like"/>
    <property type="match status" value="1"/>
</dbReference>
<feature type="coiled-coil region" evidence="2">
    <location>
        <begin position="79"/>
        <end position="110"/>
    </location>
</feature>
<dbReference type="GO" id="GO:0008270">
    <property type="term" value="F:zinc ion binding"/>
    <property type="evidence" value="ECO:0007669"/>
    <property type="project" value="UniProtKB-UniRule"/>
</dbReference>
<name>A0A137NP94_CONC2</name>
<evidence type="ECO:0000313" key="4">
    <source>
        <dbReference type="EMBL" id="KXN64558.1"/>
    </source>
</evidence>
<dbReference type="PANTHER" id="PTHR15555:SF0">
    <property type="entry name" value="ZINC FINGER HIT DOMAIN-CONTAINING PROTEIN 2"/>
    <property type="match status" value="1"/>
</dbReference>
<dbReference type="Gene3D" id="3.30.60.190">
    <property type="match status" value="1"/>
</dbReference>
<gene>
    <name evidence="4" type="ORF">CONCODRAFT_14297</name>
</gene>
<evidence type="ECO:0000259" key="3">
    <source>
        <dbReference type="PROSITE" id="PS51083"/>
    </source>
</evidence>
<feature type="domain" description="HIT-type" evidence="3">
    <location>
        <begin position="30"/>
        <end position="63"/>
    </location>
</feature>
<sequence>MPKLIEEVDNNTNNGNKNENNINTVNSTHCAICEIGTGIYSCPKCEILYCSLKCYKHEKHKSCTNEFYSEQIKDNMTSNKTTLEEKQFILDKLKELESDIDNNFKDFENDFDYHSLIDNFEDLNLDTCSFSEIWSLLPQSFQKEFEQKFLDNPDNLTLQAELMNIIPSFKVWWQSEKIQDISESSLDQFSIKIEQFPMFKISRIEDCVKYHIIYTIFIYSILYRYLLGDFNSNSKYFRSLNLQLNPTLNPKSKLELNSIKEFIEFYISLNIEEFDDDFQQSTICQALNDTIAILEEETYIQMLFSHLVQSYRNDDKKFTGFHNINFLYSMAMNINFQLKINSLVEEIQQDLKYYK</sequence>
<organism evidence="4 5">
    <name type="scientific">Conidiobolus coronatus (strain ATCC 28846 / CBS 209.66 / NRRL 28638)</name>
    <name type="common">Delacroixia coronata</name>
    <dbReference type="NCBI Taxonomy" id="796925"/>
    <lineage>
        <taxon>Eukaryota</taxon>
        <taxon>Fungi</taxon>
        <taxon>Fungi incertae sedis</taxon>
        <taxon>Zoopagomycota</taxon>
        <taxon>Entomophthoromycotina</taxon>
        <taxon>Entomophthoromycetes</taxon>
        <taxon>Entomophthorales</taxon>
        <taxon>Ancylistaceae</taxon>
        <taxon>Conidiobolus</taxon>
    </lineage>
</organism>
<evidence type="ECO:0000256" key="2">
    <source>
        <dbReference type="SAM" id="Coils"/>
    </source>
</evidence>
<keyword evidence="5" id="KW-1185">Reference proteome</keyword>
<keyword evidence="1" id="KW-0862">Zinc</keyword>